<name>A0A9W8GYL1_9FUNG</name>
<accession>A0A9W8GYL1</accession>
<dbReference type="OrthoDB" id="5560192at2759"/>
<keyword evidence="1" id="KW-0175">Coiled coil</keyword>
<feature type="compositionally biased region" description="Polar residues" evidence="2">
    <location>
        <begin position="196"/>
        <end position="218"/>
    </location>
</feature>
<organism evidence="3 4">
    <name type="scientific">Coemansia pectinata</name>
    <dbReference type="NCBI Taxonomy" id="1052879"/>
    <lineage>
        <taxon>Eukaryota</taxon>
        <taxon>Fungi</taxon>
        <taxon>Fungi incertae sedis</taxon>
        <taxon>Zoopagomycota</taxon>
        <taxon>Kickxellomycotina</taxon>
        <taxon>Kickxellomycetes</taxon>
        <taxon>Kickxellales</taxon>
        <taxon>Kickxellaceae</taxon>
        <taxon>Coemansia</taxon>
    </lineage>
</organism>
<feature type="non-terminal residue" evidence="3">
    <location>
        <position position="630"/>
    </location>
</feature>
<dbReference type="AlphaFoldDB" id="A0A9W8GYL1"/>
<dbReference type="PANTHER" id="PTHR28594:SF1">
    <property type="entry name" value="ATR-INTERACTING PROTEIN"/>
    <property type="match status" value="1"/>
</dbReference>
<evidence type="ECO:0000256" key="1">
    <source>
        <dbReference type="SAM" id="Coils"/>
    </source>
</evidence>
<dbReference type="GO" id="GO:0000077">
    <property type="term" value="P:DNA damage checkpoint signaling"/>
    <property type="evidence" value="ECO:0007669"/>
    <property type="project" value="InterPro"/>
</dbReference>
<feature type="region of interest" description="Disordered" evidence="2">
    <location>
        <begin position="518"/>
        <end position="547"/>
    </location>
</feature>
<feature type="coiled-coil region" evidence="1">
    <location>
        <begin position="358"/>
        <end position="445"/>
    </location>
</feature>
<feature type="region of interest" description="Disordered" evidence="2">
    <location>
        <begin position="261"/>
        <end position="343"/>
    </location>
</feature>
<feature type="region of interest" description="Disordered" evidence="2">
    <location>
        <begin position="40"/>
        <end position="116"/>
    </location>
</feature>
<protein>
    <submittedName>
        <fullName evidence="3">Uncharacterized protein</fullName>
    </submittedName>
</protein>
<evidence type="ECO:0000313" key="4">
    <source>
        <dbReference type="Proteomes" id="UP001140011"/>
    </source>
</evidence>
<dbReference type="Proteomes" id="UP001140011">
    <property type="component" value="Unassembled WGS sequence"/>
</dbReference>
<dbReference type="EMBL" id="JANBUH010000203">
    <property type="protein sequence ID" value="KAJ2753292.1"/>
    <property type="molecule type" value="Genomic_DNA"/>
</dbReference>
<sequence>MDQQSARPPDAPETPLSVTFHDSDFTNFVNEFHALNDNTLHQDSAPRHDAYSSTNEEGLRPPRTVYETPPRHLRNAPHDNTPGSSNRLHSVPSASLAPSNNNNNNQASLGTSGDDDSYFERLNNLDFTSLDMSQLLESDETLNSTQNKRPDSARMMLSQEFAEARIGDSDFQKDITAACGAKAAIGARAMSAPGPTASTLVPATPTTGGQPISASSVDSFGRTDMSAVSGQQQQQSQLSGTAHPRQANVAGRGKANLYPRLAQHIPPHPDSSSYSSQRPPQIGQHGRPVAVANDSPIHGAVSRQHQQHQQRFKPYAPSFSGPGGQTGTNSSTLVPATNKLKPPHASAQSTVAEISAMHAEQAQLKADYERKRAEAEQLREQLYTKEGEVKIVRENLARTEMENTHLQEQLSNQQTGATARLEQRMKELLAENERLNTELVFNKHEAKVEAMAKVQSVRVASTPRPVVVASRSGLDVRGVGVNGTQRSGTGSPITYPSVEDFMSVPRTLPKPAVTDTQTLTQNAHPLSSVASKLSDKSTGSGDSRAHTDTSTTALLDILSGIAELPNAASFGSLVSLSAQLSRAVRDPESKQLHSFHLMACETLTSSASKSGGFEQLGATAQLLLQVINSL</sequence>
<feature type="compositionally biased region" description="Polar residues" evidence="2">
    <location>
        <begin position="518"/>
        <end position="541"/>
    </location>
</feature>
<dbReference type="InterPro" id="IPR033349">
    <property type="entry name" value="ATRIP"/>
</dbReference>
<feature type="compositionally biased region" description="Polar residues" evidence="2">
    <location>
        <begin position="81"/>
        <end position="99"/>
    </location>
</feature>
<keyword evidence="4" id="KW-1185">Reference proteome</keyword>
<dbReference type="PANTHER" id="PTHR28594">
    <property type="entry name" value="ATR-INTERACTING PROTEIN"/>
    <property type="match status" value="1"/>
</dbReference>
<comment type="caution">
    <text evidence="3">The sequence shown here is derived from an EMBL/GenBank/DDBJ whole genome shotgun (WGS) entry which is preliminary data.</text>
</comment>
<gene>
    <name evidence="3" type="ORF">GGI19_003229</name>
</gene>
<reference evidence="3" key="1">
    <citation type="submission" date="2022-07" db="EMBL/GenBank/DDBJ databases">
        <title>Phylogenomic reconstructions and comparative analyses of Kickxellomycotina fungi.</title>
        <authorList>
            <person name="Reynolds N.K."/>
            <person name="Stajich J.E."/>
            <person name="Barry K."/>
            <person name="Grigoriev I.V."/>
            <person name="Crous P."/>
            <person name="Smith M.E."/>
        </authorList>
    </citation>
    <scope>NUCLEOTIDE SEQUENCE</scope>
    <source>
        <strain evidence="3">BCRC 34297</strain>
    </source>
</reference>
<proteinExistence type="predicted"/>
<evidence type="ECO:0000256" key="2">
    <source>
        <dbReference type="SAM" id="MobiDB-lite"/>
    </source>
</evidence>
<feature type="region of interest" description="Disordered" evidence="2">
    <location>
        <begin position="191"/>
        <end position="247"/>
    </location>
</feature>
<evidence type="ECO:0000313" key="3">
    <source>
        <dbReference type="EMBL" id="KAJ2753292.1"/>
    </source>
</evidence>
<feature type="compositionally biased region" description="Polar residues" evidence="2">
    <location>
        <begin position="270"/>
        <end position="279"/>
    </location>
</feature>
<feature type="compositionally biased region" description="Low complexity" evidence="2">
    <location>
        <begin position="229"/>
        <end position="240"/>
    </location>
</feature>